<reference evidence="3" key="1">
    <citation type="submission" date="2011-07" db="EMBL/GenBank/DDBJ databases">
        <title>Divergent evolution of antigenic variation in African trypanosomes.</title>
        <authorList>
            <person name="Jackson A.P."/>
            <person name="Berry A."/>
            <person name="Allison H.C."/>
            <person name="Burton P."/>
            <person name="Anderson J."/>
            <person name="Aslett M."/>
            <person name="Brown R."/>
            <person name="Corton N."/>
            <person name="Harris D."/>
            <person name="Hauser H."/>
            <person name="Gamble J."/>
            <person name="Gilderthorp R."/>
            <person name="McQuillan J."/>
            <person name="Quail M.A."/>
            <person name="Sanders M."/>
            <person name="Van Tonder A."/>
            <person name="Ginger M.L."/>
            <person name="Donelson J.E."/>
            <person name="Field M.C."/>
            <person name="Barry J.D."/>
            <person name="Berriman M."/>
            <person name="Hertz-Fowler C."/>
        </authorList>
    </citation>
    <scope>NUCLEOTIDE SEQUENCE [LARGE SCALE GENOMIC DNA]</scope>
    <source>
        <strain evidence="3">IL3000</strain>
    </source>
</reference>
<feature type="region of interest" description="Disordered" evidence="1">
    <location>
        <begin position="73"/>
        <end position="96"/>
    </location>
</feature>
<evidence type="ECO:0000313" key="2">
    <source>
        <dbReference type="EMBL" id="CCD16042.1"/>
    </source>
</evidence>
<accession>F9WFH1</accession>
<sequence length="132" mass="14435">MVCPFHPGRLCKKPSTLHTRSECVRRCVAIPSLSVVEVQTECHSTRPTLWAHTNLEEVALGFVENLHRYGRHTSGSHRRGDLASVSSATGSPVPALPGDSFGRSDAIFHTGPLSHRGYLVHIPVTPRPWPGL</sequence>
<name>F9WFH1_TRYCI</name>
<dbReference type="AlphaFoldDB" id="F9WFH1"/>
<dbReference type="Proteomes" id="UP000000702">
    <property type="component" value="Unassembled WGS sequence"/>
</dbReference>
<gene>
    <name evidence="2" type="ORF">TCIL3000_0_10100</name>
</gene>
<proteinExistence type="predicted"/>
<evidence type="ECO:0000313" key="3">
    <source>
        <dbReference type="Proteomes" id="UP000000702"/>
    </source>
</evidence>
<protein>
    <submittedName>
        <fullName evidence="2">Uncharacterized protein</fullName>
    </submittedName>
</protein>
<keyword evidence="3" id="KW-1185">Reference proteome</keyword>
<evidence type="ECO:0000256" key="1">
    <source>
        <dbReference type="SAM" id="MobiDB-lite"/>
    </source>
</evidence>
<comment type="caution">
    <text evidence="2">The sequence shown here is derived from an EMBL/GenBank/DDBJ whole genome shotgun (WGS) entry which is preliminary data.</text>
</comment>
<dbReference type="EMBL" id="CAEQ01002143">
    <property type="protein sequence ID" value="CCD16042.1"/>
    <property type="molecule type" value="Genomic_DNA"/>
</dbReference>
<organism evidence="2 3">
    <name type="scientific">Trypanosoma congolense (strain IL3000)</name>
    <dbReference type="NCBI Taxonomy" id="1068625"/>
    <lineage>
        <taxon>Eukaryota</taxon>
        <taxon>Discoba</taxon>
        <taxon>Euglenozoa</taxon>
        <taxon>Kinetoplastea</taxon>
        <taxon>Metakinetoplastina</taxon>
        <taxon>Trypanosomatida</taxon>
        <taxon>Trypanosomatidae</taxon>
        <taxon>Trypanosoma</taxon>
        <taxon>Nannomonas</taxon>
    </lineage>
</organism>
<reference evidence="2 3" key="2">
    <citation type="journal article" date="2012" name="Proc. Natl. Acad. Sci. U.S.A.">
        <title>Antigenic diversity is generated by distinct evolutionary mechanisms in African trypanosome species.</title>
        <authorList>
            <person name="Jackson A.P."/>
            <person name="Berry A."/>
            <person name="Aslett M."/>
            <person name="Allison H.C."/>
            <person name="Burton P."/>
            <person name="Vavrova-Anderson J."/>
            <person name="Brown R."/>
            <person name="Browne H."/>
            <person name="Corton N."/>
            <person name="Hauser H."/>
            <person name="Gamble J."/>
            <person name="Gilderthorp R."/>
            <person name="Marcello L."/>
            <person name="McQuillan J."/>
            <person name="Otto T.D."/>
            <person name="Quail M.A."/>
            <person name="Sanders M.J."/>
            <person name="van Tonder A."/>
            <person name="Ginger M.L."/>
            <person name="Field M.C."/>
            <person name="Barry J.D."/>
            <person name="Hertz-Fowler C."/>
            <person name="Berriman M."/>
        </authorList>
    </citation>
    <scope>NUCLEOTIDE SEQUENCE [LARGE SCALE GENOMIC DNA]</scope>
    <source>
        <strain evidence="2 3">IL3000</strain>
    </source>
</reference>